<sequence>MPDKHCAIASLQEWASIPANKLKRRSRSIPTSPKTTPRTSQTRQRASLHETSLDTTDLCHDVAKGCTNKDKTVLYLAYGSNLCDETFLGKRQIKPLSQINVLVPEIVMTFDLPGIAYQEPCFANVRYRMPEEKVSIDHGGYHKDRWQKGLVGVVYEVTLEDYAHIIATEGGGAGYQDVLVDCHPLDANPRNRVPEQPSSSPFKAHTLFDPAGQHRPDPSYAQPSARYLKLITDGAMERGLPYEYQDYLHQIRVYHTTTAKQKFGQLLYMAFWGPLFTLLMRVAGPMFAKPDGTFPSWLGRLFRVLFTAAWASYDNFFKPMFGDGERTIGDTKDNQVDAVDDEKAPLIRETVRRYGIHGRLETV</sequence>
<dbReference type="EMBL" id="KB822722">
    <property type="protein sequence ID" value="ETN38814.1"/>
    <property type="molecule type" value="Genomic_DNA"/>
</dbReference>
<organism evidence="6 7">
    <name type="scientific">Cyphellophora europaea (strain CBS 101466)</name>
    <name type="common">Phialophora europaea</name>
    <dbReference type="NCBI Taxonomy" id="1220924"/>
    <lineage>
        <taxon>Eukaryota</taxon>
        <taxon>Fungi</taxon>
        <taxon>Dikarya</taxon>
        <taxon>Ascomycota</taxon>
        <taxon>Pezizomycotina</taxon>
        <taxon>Eurotiomycetes</taxon>
        <taxon>Chaetothyriomycetidae</taxon>
        <taxon>Chaetothyriales</taxon>
        <taxon>Cyphellophoraceae</taxon>
        <taxon>Cyphellophora</taxon>
    </lineage>
</organism>
<evidence type="ECO:0000256" key="1">
    <source>
        <dbReference type="ARBA" id="ARBA00012346"/>
    </source>
</evidence>
<proteinExistence type="predicted"/>
<dbReference type="PANTHER" id="PTHR12935:SF0">
    <property type="entry name" value="GAMMA-GLUTAMYLCYCLOTRANSFERASE"/>
    <property type="match status" value="1"/>
</dbReference>
<feature type="active site" description="Proton acceptor" evidence="3">
    <location>
        <position position="169"/>
    </location>
</feature>
<keyword evidence="2" id="KW-0456">Lyase</keyword>
<feature type="binding site" evidence="4">
    <location>
        <position position="227"/>
    </location>
    <ligand>
        <name>substrate</name>
    </ligand>
</feature>
<feature type="compositionally biased region" description="Polar residues" evidence="5">
    <location>
        <begin position="28"/>
        <end position="46"/>
    </location>
</feature>
<evidence type="ECO:0000256" key="3">
    <source>
        <dbReference type="PIRSR" id="PIRSR617939-1"/>
    </source>
</evidence>
<dbReference type="InParanoid" id="W2RSW3"/>
<dbReference type="OrthoDB" id="2017317at2759"/>
<dbReference type="RefSeq" id="XP_008719403.1">
    <property type="nucleotide sequence ID" value="XM_008721181.1"/>
</dbReference>
<evidence type="ECO:0000313" key="7">
    <source>
        <dbReference type="Proteomes" id="UP000030752"/>
    </source>
</evidence>
<dbReference type="eggNOG" id="ENOG502S70Y">
    <property type="taxonomic scope" value="Eukaryota"/>
</dbReference>
<accession>W2RSW3</accession>
<dbReference type="InterPro" id="IPR017939">
    <property type="entry name" value="G-Glutamylcylcotransferase"/>
</dbReference>
<evidence type="ECO:0000256" key="2">
    <source>
        <dbReference type="ARBA" id="ARBA00023239"/>
    </source>
</evidence>
<dbReference type="GeneID" id="19974192"/>
<dbReference type="VEuPathDB" id="FungiDB:HMPREF1541_06853"/>
<keyword evidence="7" id="KW-1185">Reference proteome</keyword>
<dbReference type="HOGENOM" id="CLU_030506_1_0_1"/>
<feature type="region of interest" description="Disordered" evidence="5">
    <location>
        <begin position="22"/>
        <end position="50"/>
    </location>
</feature>
<dbReference type="PANTHER" id="PTHR12935">
    <property type="entry name" value="GAMMA-GLUTAMYLCYCLOTRANSFERASE"/>
    <property type="match status" value="1"/>
</dbReference>
<dbReference type="GO" id="GO:0003839">
    <property type="term" value="F:gamma-glutamylcyclotransferase activity"/>
    <property type="evidence" value="ECO:0007669"/>
    <property type="project" value="UniProtKB-EC"/>
</dbReference>
<dbReference type="AlphaFoldDB" id="W2RSW3"/>
<dbReference type="EC" id="4.3.2.9" evidence="1"/>
<evidence type="ECO:0000256" key="5">
    <source>
        <dbReference type="SAM" id="MobiDB-lite"/>
    </source>
</evidence>
<dbReference type="Proteomes" id="UP000030752">
    <property type="component" value="Unassembled WGS sequence"/>
</dbReference>
<gene>
    <name evidence="6" type="ORF">HMPREF1541_06853</name>
</gene>
<protein>
    <recommendedName>
        <fullName evidence="1">gamma-glutamylcyclotransferase</fullName>
        <ecNumber evidence="1">4.3.2.9</ecNumber>
    </recommendedName>
</protein>
<dbReference type="Gene3D" id="3.10.490.10">
    <property type="entry name" value="Gamma-glutamyl cyclotransferase-like"/>
    <property type="match status" value="1"/>
</dbReference>
<feature type="binding site" evidence="4">
    <location>
        <begin position="75"/>
        <end position="80"/>
    </location>
    <ligand>
        <name>substrate</name>
    </ligand>
</feature>
<name>W2RSW3_CYPE1</name>
<evidence type="ECO:0000313" key="6">
    <source>
        <dbReference type="EMBL" id="ETN38814.1"/>
    </source>
</evidence>
<evidence type="ECO:0000256" key="4">
    <source>
        <dbReference type="PIRSR" id="PIRSR617939-2"/>
    </source>
</evidence>
<reference evidence="6 7" key="1">
    <citation type="submission" date="2013-03" db="EMBL/GenBank/DDBJ databases">
        <title>The Genome Sequence of Phialophora europaea CBS 101466.</title>
        <authorList>
            <consortium name="The Broad Institute Genomics Platform"/>
            <person name="Cuomo C."/>
            <person name="de Hoog S."/>
            <person name="Gorbushina A."/>
            <person name="Walker B."/>
            <person name="Young S.K."/>
            <person name="Zeng Q."/>
            <person name="Gargeya S."/>
            <person name="Fitzgerald M."/>
            <person name="Haas B."/>
            <person name="Abouelleil A."/>
            <person name="Allen A.W."/>
            <person name="Alvarado L."/>
            <person name="Arachchi H.M."/>
            <person name="Berlin A.M."/>
            <person name="Chapman S.B."/>
            <person name="Gainer-Dewar J."/>
            <person name="Goldberg J."/>
            <person name="Griggs A."/>
            <person name="Gujja S."/>
            <person name="Hansen M."/>
            <person name="Howarth C."/>
            <person name="Imamovic A."/>
            <person name="Ireland A."/>
            <person name="Larimer J."/>
            <person name="McCowan C."/>
            <person name="Murphy C."/>
            <person name="Pearson M."/>
            <person name="Poon T.W."/>
            <person name="Priest M."/>
            <person name="Roberts A."/>
            <person name="Saif S."/>
            <person name="Shea T."/>
            <person name="Sisk P."/>
            <person name="Sykes S."/>
            <person name="Wortman J."/>
            <person name="Nusbaum C."/>
            <person name="Birren B."/>
        </authorList>
    </citation>
    <scope>NUCLEOTIDE SEQUENCE [LARGE SCALE GENOMIC DNA]</scope>
    <source>
        <strain evidence="6 7">CBS 101466</strain>
    </source>
</reference>